<proteinExistence type="predicted"/>
<protein>
    <submittedName>
        <fullName evidence="2">Thiamine pyrophosphate enzyme, central domain protein</fullName>
    </submittedName>
</protein>
<dbReference type="EMBL" id="MVBM01000008">
    <property type="protein sequence ID" value="OOK67328.1"/>
    <property type="molecule type" value="Genomic_DNA"/>
</dbReference>
<sequence length="78" mass="7978">MIPPKTELEKAAQILNSGDKVAIVVGQGAAEAADEVVQAAELLGAGVAKSSLGRAVLPDDLPYVTGRSGCWVPPPARR</sequence>
<dbReference type="InterPro" id="IPR047211">
    <property type="entry name" value="POXB-like"/>
</dbReference>
<evidence type="ECO:0000259" key="1">
    <source>
        <dbReference type="Pfam" id="PF00205"/>
    </source>
</evidence>
<dbReference type="Gene3D" id="3.40.50.1220">
    <property type="entry name" value="TPP-binding domain"/>
    <property type="match status" value="1"/>
</dbReference>
<dbReference type="Proteomes" id="UP000189229">
    <property type="component" value="Unassembled WGS sequence"/>
</dbReference>
<evidence type="ECO:0000313" key="3">
    <source>
        <dbReference type="Proteomes" id="UP000189229"/>
    </source>
</evidence>
<dbReference type="Pfam" id="PF00205">
    <property type="entry name" value="TPP_enzyme_M"/>
    <property type="match status" value="1"/>
</dbReference>
<reference evidence="2 3" key="1">
    <citation type="submission" date="2017-02" db="EMBL/GenBank/DDBJ databases">
        <title>Complete genome sequences of Mycobacterium kansasii strains isolated from rhesus macaques.</title>
        <authorList>
            <person name="Panda A."/>
            <person name="Nagaraj S."/>
            <person name="Zhao X."/>
            <person name="Tettelin H."/>
            <person name="Detolla L.J."/>
        </authorList>
    </citation>
    <scope>NUCLEOTIDE SEQUENCE [LARGE SCALE GENOMIC DNA]</scope>
    <source>
        <strain evidence="2 3">11-3813</strain>
    </source>
</reference>
<organism evidence="2 3">
    <name type="scientific">Mycobacterium kansasii</name>
    <dbReference type="NCBI Taxonomy" id="1768"/>
    <lineage>
        <taxon>Bacteria</taxon>
        <taxon>Bacillati</taxon>
        <taxon>Actinomycetota</taxon>
        <taxon>Actinomycetes</taxon>
        <taxon>Mycobacteriales</taxon>
        <taxon>Mycobacteriaceae</taxon>
        <taxon>Mycobacterium</taxon>
    </lineage>
</organism>
<dbReference type="GO" id="GO:0030976">
    <property type="term" value="F:thiamine pyrophosphate binding"/>
    <property type="evidence" value="ECO:0007669"/>
    <property type="project" value="InterPro"/>
</dbReference>
<dbReference type="InterPro" id="IPR012000">
    <property type="entry name" value="Thiamin_PyroP_enz_cen_dom"/>
</dbReference>
<gene>
    <name evidence="2" type="ORF">BZL30_7761</name>
</gene>
<dbReference type="AlphaFoldDB" id="A0A1V3WKN8"/>
<dbReference type="SUPFAM" id="SSF52467">
    <property type="entry name" value="DHS-like NAD/FAD-binding domain"/>
    <property type="match status" value="1"/>
</dbReference>
<dbReference type="PANTHER" id="PTHR42981">
    <property type="entry name" value="PYRUVATE DEHYDROGENASE [UBIQUINONE]"/>
    <property type="match status" value="1"/>
</dbReference>
<evidence type="ECO:0000313" key="2">
    <source>
        <dbReference type="EMBL" id="OOK67328.1"/>
    </source>
</evidence>
<dbReference type="GO" id="GO:0000287">
    <property type="term" value="F:magnesium ion binding"/>
    <property type="evidence" value="ECO:0007669"/>
    <property type="project" value="InterPro"/>
</dbReference>
<name>A0A1V3WKN8_MYCKA</name>
<accession>A0A1V3WKN8</accession>
<comment type="caution">
    <text evidence="2">The sequence shown here is derived from an EMBL/GenBank/DDBJ whole genome shotgun (WGS) entry which is preliminary data.</text>
</comment>
<dbReference type="PANTHER" id="PTHR42981:SF2">
    <property type="entry name" value="PYRUVATE DEHYDROGENASE [UBIQUINONE]"/>
    <property type="match status" value="1"/>
</dbReference>
<feature type="domain" description="Thiamine pyrophosphate enzyme central" evidence="1">
    <location>
        <begin position="8"/>
        <end position="76"/>
    </location>
</feature>
<dbReference type="InterPro" id="IPR029035">
    <property type="entry name" value="DHS-like_NAD/FAD-binding_dom"/>
</dbReference>